<keyword evidence="3" id="KW-1185">Reference proteome</keyword>
<gene>
    <name evidence="2" type="ORF">OCU04_012026</name>
</gene>
<dbReference type="Proteomes" id="UP001152300">
    <property type="component" value="Unassembled WGS sequence"/>
</dbReference>
<comment type="caution">
    <text evidence="2">The sequence shown here is derived from an EMBL/GenBank/DDBJ whole genome shotgun (WGS) entry which is preliminary data.</text>
</comment>
<evidence type="ECO:0000313" key="3">
    <source>
        <dbReference type="Proteomes" id="UP001152300"/>
    </source>
</evidence>
<dbReference type="OrthoDB" id="3547739at2759"/>
<reference evidence="2" key="1">
    <citation type="submission" date="2022-11" db="EMBL/GenBank/DDBJ databases">
        <title>Genome Resource of Sclerotinia nivalis Strain SnTB1, a Plant Pathogen Isolated from American Ginseng.</title>
        <authorList>
            <person name="Fan S."/>
        </authorList>
    </citation>
    <scope>NUCLEOTIDE SEQUENCE</scope>
    <source>
        <strain evidence="2">SnTB1</strain>
    </source>
</reference>
<feature type="chain" id="PRO_5040786950" evidence="1">
    <location>
        <begin position="19"/>
        <end position="170"/>
    </location>
</feature>
<evidence type="ECO:0000313" key="2">
    <source>
        <dbReference type="EMBL" id="KAJ8059046.1"/>
    </source>
</evidence>
<dbReference type="AlphaFoldDB" id="A0A9X0AA73"/>
<sequence length="170" mass="19853">MKNFFTTICSLASIAVVAVEMPPGSPTKPNPFDIDYNNFWDPTHWELDLNCAFDHINDNFHCHVLDWASKDPIPTQPVREDFSLEPSSQMKQREAQSWEDYFPNKNDFTLIKVDRMTIWVDFDRKLRELGTTNVISMKASCVKDNGYSSYLWCEHDSKTRTHKLSELKEL</sequence>
<protein>
    <submittedName>
        <fullName evidence="2">Uncharacterized protein</fullName>
    </submittedName>
</protein>
<keyword evidence="1" id="KW-0732">Signal</keyword>
<organism evidence="2 3">
    <name type="scientific">Sclerotinia nivalis</name>
    <dbReference type="NCBI Taxonomy" id="352851"/>
    <lineage>
        <taxon>Eukaryota</taxon>
        <taxon>Fungi</taxon>
        <taxon>Dikarya</taxon>
        <taxon>Ascomycota</taxon>
        <taxon>Pezizomycotina</taxon>
        <taxon>Leotiomycetes</taxon>
        <taxon>Helotiales</taxon>
        <taxon>Sclerotiniaceae</taxon>
        <taxon>Sclerotinia</taxon>
    </lineage>
</organism>
<accession>A0A9X0AA73</accession>
<feature type="signal peptide" evidence="1">
    <location>
        <begin position="1"/>
        <end position="18"/>
    </location>
</feature>
<dbReference type="EMBL" id="JAPEIS010000015">
    <property type="protein sequence ID" value="KAJ8059046.1"/>
    <property type="molecule type" value="Genomic_DNA"/>
</dbReference>
<name>A0A9X0AA73_9HELO</name>
<proteinExistence type="predicted"/>
<evidence type="ECO:0000256" key="1">
    <source>
        <dbReference type="SAM" id="SignalP"/>
    </source>
</evidence>